<evidence type="ECO:0000313" key="3">
    <source>
        <dbReference type="EMBL" id="MEM5502344.1"/>
    </source>
</evidence>
<dbReference type="PANTHER" id="PTHR43597">
    <property type="entry name" value="SULFUR ACCEPTOR PROTEIN CSDE"/>
    <property type="match status" value="1"/>
</dbReference>
<keyword evidence="4" id="KW-1185">Reference proteome</keyword>
<reference evidence="3 4" key="1">
    <citation type="submission" date="2024-03" db="EMBL/GenBank/DDBJ databases">
        <title>Community enrichment and isolation of bacterial strains for fucoidan degradation.</title>
        <authorList>
            <person name="Sichert A."/>
        </authorList>
    </citation>
    <scope>NUCLEOTIDE SEQUENCE [LARGE SCALE GENOMIC DNA]</scope>
    <source>
        <strain evidence="3 4">AS62</strain>
    </source>
</reference>
<evidence type="ECO:0000259" key="2">
    <source>
        <dbReference type="Pfam" id="PF02657"/>
    </source>
</evidence>
<dbReference type="Gene3D" id="3.90.1010.10">
    <property type="match status" value="1"/>
</dbReference>
<dbReference type="PANTHER" id="PTHR43597:SF5">
    <property type="entry name" value="SUFE-LIKE PROTEIN 2, CHLOROPLASTIC"/>
    <property type="match status" value="1"/>
</dbReference>
<dbReference type="Pfam" id="PF02657">
    <property type="entry name" value="SufE"/>
    <property type="match status" value="1"/>
</dbReference>
<accession>A0ABU9T892</accession>
<feature type="domain" description="Fe-S metabolism associated" evidence="2">
    <location>
        <begin position="10"/>
        <end position="132"/>
    </location>
</feature>
<sequence length="139" mass="15515">MANDIKTIIDDFEFLDDWEDKYRYVIELGKAMPELDEAQRTAENKVNGCVSQVWLATSCTDEDKKIIHFDGASDAHIVRGLVAIMIAALSDRQAKDIVDFDAEGLMKNLGLDSHLSPQRSNGLRAMIERMKSDAKAALV</sequence>
<dbReference type="Proteomes" id="UP001477870">
    <property type="component" value="Unassembled WGS sequence"/>
</dbReference>
<name>A0ABU9T892_9HYPH</name>
<dbReference type="EMBL" id="JBBMQO010000006">
    <property type="protein sequence ID" value="MEM5502344.1"/>
    <property type="molecule type" value="Genomic_DNA"/>
</dbReference>
<dbReference type="InterPro" id="IPR003808">
    <property type="entry name" value="Fe-S_metab-assoc_dom"/>
</dbReference>
<protein>
    <submittedName>
        <fullName evidence="3">SufE family protein</fullName>
    </submittedName>
</protein>
<comment type="similarity">
    <text evidence="1">Belongs to the SufE family.</text>
</comment>
<dbReference type="RefSeq" id="WP_342848670.1">
    <property type="nucleotide sequence ID" value="NZ_JBBMQO010000006.1"/>
</dbReference>
<evidence type="ECO:0000256" key="1">
    <source>
        <dbReference type="ARBA" id="ARBA00010282"/>
    </source>
</evidence>
<proteinExistence type="inferred from homology"/>
<evidence type="ECO:0000313" key="4">
    <source>
        <dbReference type="Proteomes" id="UP001477870"/>
    </source>
</evidence>
<dbReference type="SUPFAM" id="SSF82649">
    <property type="entry name" value="SufE/NifU"/>
    <property type="match status" value="1"/>
</dbReference>
<organism evidence="3 4">
    <name type="scientific">Ahrensia kielensis</name>
    <dbReference type="NCBI Taxonomy" id="76980"/>
    <lineage>
        <taxon>Bacteria</taxon>
        <taxon>Pseudomonadati</taxon>
        <taxon>Pseudomonadota</taxon>
        <taxon>Alphaproteobacteria</taxon>
        <taxon>Hyphomicrobiales</taxon>
        <taxon>Ahrensiaceae</taxon>
        <taxon>Ahrensia</taxon>
    </lineage>
</organism>
<comment type="caution">
    <text evidence="3">The sequence shown here is derived from an EMBL/GenBank/DDBJ whole genome shotgun (WGS) entry which is preliminary data.</text>
</comment>
<gene>
    <name evidence="3" type="ORF">WNY59_12185</name>
</gene>